<evidence type="ECO:0000313" key="2">
    <source>
        <dbReference type="Proteomes" id="UP000321944"/>
    </source>
</evidence>
<name>A0A510KUV2_9FUSO</name>
<organism evidence="1 2">
    <name type="scientific">Leptotrichia wadei</name>
    <dbReference type="NCBI Taxonomy" id="157687"/>
    <lineage>
        <taxon>Bacteria</taxon>
        <taxon>Fusobacteriati</taxon>
        <taxon>Fusobacteriota</taxon>
        <taxon>Fusobacteriia</taxon>
        <taxon>Fusobacteriales</taxon>
        <taxon>Leptotrichiaceae</taxon>
        <taxon>Leptotrichia</taxon>
    </lineage>
</organism>
<protein>
    <submittedName>
        <fullName evidence="1">Uncharacterized protein</fullName>
    </submittedName>
</protein>
<dbReference type="Proteomes" id="UP000321944">
    <property type="component" value="Chromosome"/>
</dbReference>
<dbReference type="RefSeq" id="WP_147004169.1">
    <property type="nucleotide sequence ID" value="NZ_AP019841.1"/>
</dbReference>
<evidence type="ECO:0000313" key="1">
    <source>
        <dbReference type="EMBL" id="BBM55488.1"/>
    </source>
</evidence>
<sequence length="500" mass="59229">MLKKSYIKNNREVIDRYEKLYEEKIDIEYLKQKLREGYFKNEDVESLAYFRVFIDGCMLLFNNEKTENNNLIIQLAKEYKEIFSGNLSNSILKNERKKYKDFIFNKYLQYLNSTSSNDADVKELVNNFKKDTHKFIYLTKGNNDKEIRSKLENIRNSIAHMQYEGNYDNNVKIMKTLSIKNIDGGKLKIEGVVLEEIFHDFVNTLFSNNINRGLPYKISKVIDEKKIFLSATLKTEYIESDGIGIKDINSTMQELFEKQNGKDDEFEKYIDSNSDKFKKEKEYITSLYKENTIKKICKKYKIVENKDLLYTLKFCLDIETELSNCIFHMSILNESIIEYLKTKDEGYLERLNELKEDEVSPFIFKLMFLYLKSVNILNYIEESKCLNNQIKVKNINIDGFKINTYCDFCRVLTTGVKTEKGTFKEALRYLKDEYNKKTKEYVLEKFRNSLAHGKINVEISKKGEIIFIFIDEYKGNKGIIEISDDNLKKFVSQKEFYDNI</sequence>
<proteinExistence type="predicted"/>
<reference evidence="1 2" key="1">
    <citation type="submission" date="2019-07" db="EMBL/GenBank/DDBJ databases">
        <title>Complete Genome Sequence of Leptotrichia wadei Strain JMUB3936.</title>
        <authorList>
            <person name="Watanabe S."/>
            <person name="Cui L."/>
        </authorList>
    </citation>
    <scope>NUCLEOTIDE SEQUENCE [LARGE SCALE GENOMIC DNA]</scope>
    <source>
        <strain evidence="1 2">JMUB3936</strain>
    </source>
</reference>
<dbReference type="AlphaFoldDB" id="A0A510KUV2"/>
<dbReference type="EMBL" id="AP019841">
    <property type="protein sequence ID" value="BBM55488.1"/>
    <property type="molecule type" value="Genomic_DNA"/>
</dbReference>
<gene>
    <name evidence="1" type="ORF">JMUB3936_1782</name>
</gene>
<accession>A0A510KUV2</accession>